<dbReference type="InterPro" id="IPR036942">
    <property type="entry name" value="Beta-barrel_TonB_sf"/>
</dbReference>
<dbReference type="Pfam" id="PF00593">
    <property type="entry name" value="TonB_dep_Rec_b-barrel"/>
    <property type="match status" value="1"/>
</dbReference>
<feature type="signal peptide" evidence="4">
    <location>
        <begin position="1"/>
        <end position="19"/>
    </location>
</feature>
<dbReference type="Proteomes" id="UP000016648">
    <property type="component" value="Unassembled WGS sequence"/>
</dbReference>
<accession>U2QC69</accession>
<keyword evidence="4" id="KW-0732">Signal</keyword>
<feature type="domain" description="TonB-dependent receptor-like beta-barrel" evidence="5">
    <location>
        <begin position="303"/>
        <end position="736"/>
    </location>
</feature>
<organism evidence="6 7">
    <name type="scientific">Segatella baroniae F0067</name>
    <dbReference type="NCBI Taxonomy" id="1115809"/>
    <lineage>
        <taxon>Bacteria</taxon>
        <taxon>Pseudomonadati</taxon>
        <taxon>Bacteroidota</taxon>
        <taxon>Bacteroidia</taxon>
        <taxon>Bacteroidales</taxon>
        <taxon>Prevotellaceae</taxon>
        <taxon>Segatella</taxon>
    </lineage>
</organism>
<reference evidence="6 7" key="1">
    <citation type="submission" date="2013-08" db="EMBL/GenBank/DDBJ databases">
        <authorList>
            <person name="Durkin A.S."/>
            <person name="Haft D.R."/>
            <person name="McCorrison J."/>
            <person name="Torralba M."/>
            <person name="Gillis M."/>
            <person name="Haft D.H."/>
            <person name="Methe B."/>
            <person name="Sutton G."/>
            <person name="Nelson K.E."/>
        </authorList>
    </citation>
    <scope>NUCLEOTIDE SEQUENCE [LARGE SCALE GENOMIC DNA]</scope>
    <source>
        <strain evidence="6 7">F0067</strain>
    </source>
</reference>
<dbReference type="AlphaFoldDB" id="U2QC69"/>
<evidence type="ECO:0000256" key="3">
    <source>
        <dbReference type="ARBA" id="ARBA00023237"/>
    </source>
</evidence>
<protein>
    <submittedName>
        <fullName evidence="6">TonB-dependent receptor</fullName>
    </submittedName>
</protein>
<comment type="subcellular location">
    <subcellularLocation>
        <location evidence="1">Cell outer membrane</location>
    </subcellularLocation>
</comment>
<dbReference type="PATRIC" id="fig|1115809.3.peg.1749"/>
<name>U2QC69_9BACT</name>
<evidence type="ECO:0000256" key="1">
    <source>
        <dbReference type="ARBA" id="ARBA00004442"/>
    </source>
</evidence>
<dbReference type="Gene3D" id="2.40.170.20">
    <property type="entry name" value="TonB-dependent receptor, beta-barrel domain"/>
    <property type="match status" value="1"/>
</dbReference>
<dbReference type="RefSeq" id="WP_021590043.1">
    <property type="nucleotide sequence ID" value="NZ_AWEY01000032.1"/>
</dbReference>
<gene>
    <name evidence="6" type="ORF">HMPREF9135_0740</name>
</gene>
<evidence type="ECO:0000313" key="6">
    <source>
        <dbReference type="EMBL" id="ERK38908.1"/>
    </source>
</evidence>
<dbReference type="SUPFAM" id="SSF56935">
    <property type="entry name" value="Porins"/>
    <property type="match status" value="1"/>
</dbReference>
<dbReference type="EMBL" id="AWEY01000032">
    <property type="protein sequence ID" value="ERK38908.1"/>
    <property type="molecule type" value="Genomic_DNA"/>
</dbReference>
<evidence type="ECO:0000259" key="5">
    <source>
        <dbReference type="Pfam" id="PF00593"/>
    </source>
</evidence>
<comment type="caution">
    <text evidence="6">The sequence shown here is derived from an EMBL/GenBank/DDBJ whole genome shotgun (WGS) entry which is preliminary data.</text>
</comment>
<sequence length="845" mass="94523">MQKQLKLVMLALCCCAPLAAQNNNTSGQTTSEANEAAFTFTEAQLGEDDNVNQNVTILNSNTNVYASGVGYLFSPVRFRYRAFNQKYNEIYINGAPVNDVERGQFAFSSIGGLNQMTRNVDFSLPFETNSFGMSAMAGSNNYNFRSGAMSTGQRVSLAGANRSYTLRGMYTYNSGFNNKGWAYSANVTYRWANRGYVEGTFYNSLSYFFGVQKLLGDHSLSFATWGNPTERASQGAATEESYWIANNYQYNPYWGYQNGKVRNSRVVNDFAPSALLTWDWNIDKKTKLVTTLLGKYSMYKSTKLNYNNSDNPAPDYYKVLPSNFYDVWGSNSRYQTAAAYADWKTAYDWLSGSKANRQINWDRLITANHNVNAVNADAMYYVQARHNNNLYLTLASALTRQVAKQSTLNLGFNVTGNKGMHYQTMDDLLGAKYFHNVNNYAIGTYTRSSDAVQYDLNRPNALVGEGDKFGYDYNINVLRGNVWANYAETFGIAHYSIAAKVGYDAMNRDGKMRNGLFAKNSYGKSKTARFMTGGMKVASSFDFGKGHVVSLGLGYELKAPNANVAFQAPEMNNDFALGLKSERVFSSELAYQLKTPRFNLNLSGYYSRIDNATEWTCFYFDDINSFSYNSITGLNKEYYGAELGAKVKLTSFLDLKAIGAISEAKNIGNADVIYLNATEGKPYKDRAYIKNMRESGTPLTAASLGLSYHQSGWFVDLNGNYYDRIYLGYSPYYRYAKSMTKAGLVDNEGNYMVSSQDKGKGGFMLDGSIGRNIRLKRGSLTINLMVTNILNNQKIVTGGYEQSRSDYSTNQTTGVASQRSYSFSKNPKVFHAWGANGMLQIGYRF</sequence>
<keyword evidence="2" id="KW-0472">Membrane</keyword>
<dbReference type="GO" id="GO:0009279">
    <property type="term" value="C:cell outer membrane"/>
    <property type="evidence" value="ECO:0007669"/>
    <property type="project" value="UniProtKB-SubCell"/>
</dbReference>
<keyword evidence="7" id="KW-1185">Reference proteome</keyword>
<keyword evidence="6" id="KW-0675">Receptor</keyword>
<proteinExistence type="predicted"/>
<dbReference type="InterPro" id="IPR000531">
    <property type="entry name" value="Beta-barrel_TonB"/>
</dbReference>
<feature type="chain" id="PRO_5004634110" evidence="4">
    <location>
        <begin position="20"/>
        <end position="845"/>
    </location>
</feature>
<evidence type="ECO:0000313" key="7">
    <source>
        <dbReference type="Proteomes" id="UP000016648"/>
    </source>
</evidence>
<evidence type="ECO:0000256" key="2">
    <source>
        <dbReference type="ARBA" id="ARBA00023136"/>
    </source>
</evidence>
<evidence type="ECO:0000256" key="4">
    <source>
        <dbReference type="SAM" id="SignalP"/>
    </source>
</evidence>
<keyword evidence="3" id="KW-0998">Cell outer membrane</keyword>